<dbReference type="KEGG" id="parq:DSM112329_01519"/>
<dbReference type="PANTHER" id="PTHR14614">
    <property type="entry name" value="HEPATOCELLULAR CARCINOMA-ASSOCIATED ANTIGEN"/>
    <property type="match status" value="1"/>
</dbReference>
<dbReference type="EMBL" id="CP114014">
    <property type="protein sequence ID" value="XAY04684.1"/>
    <property type="molecule type" value="Genomic_DNA"/>
</dbReference>
<dbReference type="EC" id="2.1.1.222" evidence="1"/>
<organism evidence="1">
    <name type="scientific">Paraconexibacter sp. AEG42_29</name>
    <dbReference type="NCBI Taxonomy" id="2997339"/>
    <lineage>
        <taxon>Bacteria</taxon>
        <taxon>Bacillati</taxon>
        <taxon>Actinomycetota</taxon>
        <taxon>Thermoleophilia</taxon>
        <taxon>Solirubrobacterales</taxon>
        <taxon>Paraconexibacteraceae</taxon>
        <taxon>Paraconexibacter</taxon>
    </lineage>
</organism>
<gene>
    <name evidence="1" type="primary">coq3_1</name>
    <name evidence="1" type="ORF">DSM112329_01519</name>
</gene>
<proteinExistence type="predicted"/>
<protein>
    <submittedName>
        <fullName evidence="1">Ubiquinone biosynthesis O-methyltransferase, mitochondrial</fullName>
        <ecNumber evidence="1">2.1.1.222</ecNumber>
    </submittedName>
</protein>
<reference evidence="1" key="1">
    <citation type="submission" date="2022-12" db="EMBL/GenBank/DDBJ databases">
        <title>Paraconexibacter alkalitolerans sp. nov. and Baekduia alba sp. nov., isolated from soil and emended description of the genera Paraconexibacter (Chun et al., 2020) and Baekduia (An et al., 2020).</title>
        <authorList>
            <person name="Vieira S."/>
            <person name="Huber K.J."/>
            <person name="Geppert A."/>
            <person name="Wolf J."/>
            <person name="Neumann-Schaal M."/>
            <person name="Muesken M."/>
            <person name="Overmann J."/>
        </authorList>
    </citation>
    <scope>NUCLEOTIDE SEQUENCE</scope>
    <source>
        <strain evidence="1">AEG42_29</strain>
    </source>
</reference>
<accession>A0AAU7ASU2</accession>
<dbReference type="RefSeq" id="WP_354701212.1">
    <property type="nucleotide sequence ID" value="NZ_CP114014.1"/>
</dbReference>
<dbReference type="InterPro" id="IPR029063">
    <property type="entry name" value="SAM-dependent_MTases_sf"/>
</dbReference>
<dbReference type="AlphaFoldDB" id="A0AAU7ASU2"/>
<dbReference type="SUPFAM" id="SSF53335">
    <property type="entry name" value="S-adenosyl-L-methionine-dependent methyltransferases"/>
    <property type="match status" value="1"/>
</dbReference>
<keyword evidence="1" id="KW-0830">Ubiquinone</keyword>
<dbReference type="Pfam" id="PF10294">
    <property type="entry name" value="Methyltransf_16"/>
    <property type="match status" value="1"/>
</dbReference>
<dbReference type="GO" id="GO:0102208">
    <property type="term" value="F:2-polyprenyl-6-hydroxyphenol methylase activity"/>
    <property type="evidence" value="ECO:0007669"/>
    <property type="project" value="UniProtKB-EC"/>
</dbReference>
<keyword evidence="1" id="KW-0489">Methyltransferase</keyword>
<keyword evidence="1" id="KW-0808">Transferase</keyword>
<sequence>MTAVVTEPVDLRDGRAPLLITRPASSDALIDEAAFAAGDEYLPYWAELWPSAVVLARRVAAADLRGLRVLEVGCGLGLPALAAARAGATVVATDWSADAVAAAAGNAAAAGLTGSVTCVVADWRDPGPLVAAGPFDVVLAADVLYEARAVAPLLTLLATLNAPQVILADPSRATAEPFLAGATAVGWSITSTQAEDRPMVRVHELRRDGTAVPP</sequence>
<dbReference type="InterPro" id="IPR019410">
    <property type="entry name" value="Methyltransf_16"/>
</dbReference>
<dbReference type="PANTHER" id="PTHR14614:SF132">
    <property type="entry name" value="PROTEIN-LYSINE METHYLTRANSFERASE C42C1.13"/>
    <property type="match status" value="1"/>
</dbReference>
<evidence type="ECO:0000313" key="1">
    <source>
        <dbReference type="EMBL" id="XAY04684.1"/>
    </source>
</evidence>
<dbReference type="Gene3D" id="3.40.50.150">
    <property type="entry name" value="Vaccinia Virus protein VP39"/>
    <property type="match status" value="1"/>
</dbReference>
<name>A0AAU7ASU2_9ACTN</name>
<dbReference type="GO" id="GO:0032259">
    <property type="term" value="P:methylation"/>
    <property type="evidence" value="ECO:0007669"/>
    <property type="project" value="UniProtKB-KW"/>
</dbReference>